<sequence length="111" mass="11810">MMSLYMFKATYTSASIKAMVENPTDRSGMIAQACETFGGKMLHFLMAFGEDDAIVICELPDDVAAAAIAAQVAASGGCSRINTIQLLSVEDWVKACTMARDVSSGYQAPTK</sequence>
<dbReference type="AlphaFoldDB" id="A0A2D6YNJ0"/>
<dbReference type="InterPro" id="IPR014845">
    <property type="entry name" value="GYD/TTHA1554"/>
</dbReference>
<dbReference type="Pfam" id="PF08734">
    <property type="entry name" value="GYD"/>
    <property type="match status" value="1"/>
</dbReference>
<comment type="caution">
    <text evidence="1">The sequence shown here is derived from an EMBL/GenBank/DDBJ whole genome shotgun (WGS) entry which is preliminary data.</text>
</comment>
<dbReference type="Proteomes" id="UP000226525">
    <property type="component" value="Unassembled WGS sequence"/>
</dbReference>
<reference evidence="2" key="1">
    <citation type="submission" date="2017-09" db="EMBL/GenBank/DDBJ databases">
        <title>The Reconstruction of 2,631 Draft Metagenome-Assembled Genomes from the Global Oceans.</title>
        <authorList>
            <person name="Tully B.J."/>
            <person name="Graham E.D."/>
            <person name="Heidelberg J.F."/>
        </authorList>
    </citation>
    <scope>NUCLEOTIDE SEQUENCE [LARGE SCALE GENOMIC DNA]</scope>
</reference>
<name>A0A2D6YNJ0_9DELT</name>
<evidence type="ECO:0000313" key="1">
    <source>
        <dbReference type="EMBL" id="MAH64747.1"/>
    </source>
</evidence>
<evidence type="ECO:0000313" key="2">
    <source>
        <dbReference type="Proteomes" id="UP000226525"/>
    </source>
</evidence>
<accession>A0A2D6YNJ0</accession>
<proteinExistence type="predicted"/>
<gene>
    <name evidence="1" type="ORF">CMN54_15160</name>
</gene>
<organism evidence="1 2">
    <name type="scientific">SAR324 cluster bacterium</name>
    <dbReference type="NCBI Taxonomy" id="2024889"/>
    <lineage>
        <taxon>Bacteria</taxon>
        <taxon>Deltaproteobacteria</taxon>
        <taxon>SAR324 cluster</taxon>
    </lineage>
</organism>
<protein>
    <submittedName>
        <fullName evidence="1">GYD domain-containing protein</fullName>
    </submittedName>
</protein>
<dbReference type="EMBL" id="NZEX01000186">
    <property type="protein sequence ID" value="MAH64747.1"/>
    <property type="molecule type" value="Genomic_DNA"/>
</dbReference>